<dbReference type="EMBL" id="NHON01000014">
    <property type="protein sequence ID" value="OWJ67351.1"/>
    <property type="molecule type" value="Genomic_DNA"/>
</dbReference>
<dbReference type="Proteomes" id="UP000196655">
    <property type="component" value="Unassembled WGS sequence"/>
</dbReference>
<proteinExistence type="predicted"/>
<sequence length="148" mass="16304">MTSQHDGEIRAVIEQRAAALRRKDAKGFVARQAADYALYSLYSMGSPLAADQAELEAVDAWFAGWRGPIGYELRDLDITAGEDVAFCHGFARMSGTRTDGETVDLWFRLTLGLRRAADGWTIVHEHESVPFYMGGSLRAAVDLTPAPR</sequence>
<keyword evidence="3" id="KW-1185">Reference proteome</keyword>
<reference evidence="3" key="1">
    <citation type="submission" date="2017-05" db="EMBL/GenBank/DDBJ databases">
        <authorList>
            <person name="Macchi M."/>
            <person name="Festa S."/>
            <person name="Coppotelli B.M."/>
            <person name="Morelli I.S."/>
        </authorList>
    </citation>
    <scope>NUCLEOTIDE SEQUENCE [LARGE SCALE GENOMIC DNA]</scope>
    <source>
        <strain evidence="3">I</strain>
    </source>
</reference>
<dbReference type="SUPFAM" id="SSF54427">
    <property type="entry name" value="NTF2-like"/>
    <property type="match status" value="1"/>
</dbReference>
<dbReference type="InterPro" id="IPR032710">
    <property type="entry name" value="NTF2-like_dom_sf"/>
</dbReference>
<gene>
    <name evidence="2" type="ORF">BWR60_10185</name>
</gene>
<evidence type="ECO:0000313" key="3">
    <source>
        <dbReference type="Proteomes" id="UP000196655"/>
    </source>
</evidence>
<feature type="domain" description="SnoaL-like" evidence="1">
    <location>
        <begin position="9"/>
        <end position="131"/>
    </location>
</feature>
<evidence type="ECO:0000313" key="2">
    <source>
        <dbReference type="EMBL" id="OWJ67351.1"/>
    </source>
</evidence>
<organism evidence="2 3">
    <name type="scientific">Inquilinus limosus</name>
    <dbReference type="NCBI Taxonomy" id="171674"/>
    <lineage>
        <taxon>Bacteria</taxon>
        <taxon>Pseudomonadati</taxon>
        <taxon>Pseudomonadota</taxon>
        <taxon>Alphaproteobacteria</taxon>
        <taxon>Rhodospirillales</taxon>
        <taxon>Rhodospirillaceae</taxon>
        <taxon>Inquilinus</taxon>
    </lineage>
</organism>
<dbReference type="OrthoDB" id="9812295at2"/>
<name>A0A211ZPZ4_9PROT</name>
<evidence type="ECO:0000259" key="1">
    <source>
        <dbReference type="Pfam" id="PF13474"/>
    </source>
</evidence>
<protein>
    <recommendedName>
        <fullName evidence="1">SnoaL-like domain-containing protein</fullName>
    </recommendedName>
</protein>
<dbReference type="RefSeq" id="WP_088150903.1">
    <property type="nucleotide sequence ID" value="NZ_NHON01000014.1"/>
</dbReference>
<dbReference type="AlphaFoldDB" id="A0A211ZPZ4"/>
<dbReference type="Gene3D" id="3.10.450.50">
    <property type="match status" value="1"/>
</dbReference>
<dbReference type="STRING" id="1122125.GCA_000423185_01138"/>
<comment type="caution">
    <text evidence="2">The sequence shown here is derived from an EMBL/GenBank/DDBJ whole genome shotgun (WGS) entry which is preliminary data.</text>
</comment>
<accession>A0A211ZPZ4</accession>
<dbReference type="Pfam" id="PF13474">
    <property type="entry name" value="SnoaL_3"/>
    <property type="match status" value="1"/>
</dbReference>
<dbReference type="InterPro" id="IPR037401">
    <property type="entry name" value="SnoaL-like"/>
</dbReference>